<proteinExistence type="predicted"/>
<keyword evidence="2" id="KW-1185">Reference proteome</keyword>
<sequence length="717" mass="82402">MVQNEEVSTNFESSGSEYIPSSTCSSEDEIEYHQKHEKKRNRQRISKFIKANSKRTSIEHEIVTSKPQFTDDFQSKESNVLPLNTNFDDIRRPNNEEARFVSYSNYGPCPHCLGFMLKKHLWHHIKYGCTKAYNAKDAIPDNARHVIAESNAILCSVFGSEFTSDFTVNIVSKLRDDDVGKKCKEDNLILHFGAMQYEKYSNTQAELIRQSMRQLARLLITLQENRVAKLTLRDFFIPEQFDTVVQAVKMICVSHTLPGKRPEFGVPSLGLKLGHAIRKCISIERGIALRKGNLKKNKELLSFMNLMDMEWSTRISSAALSTLHQRKLNMPELLPLTSDLLTLAKYMDREILLLNTTIRYKCTQASWNNLAVLTLARIILFNKRRSGEASKLTIEQYKSRPQWKDQCTEELKSSLTSLERNLAEKLTIVEIVGKRGRKVALILTEETKTSIDLLLEHRCEISVHSENIYIFARGNNSLGHLRGHDCLRQLCTEAQLLHPEYITGTKLRKYIATVCQVFSLSETENDWLARHLGHDIRVHREFYRLHENAVELTKVSRLLIAVDQGEAAKFAGKPLQDITLNDLPTLEEEREDNSENEEDDVTNDCEGNNDCMTSQKNKSTNDKKILYPRTINLLINHFAEDNQRKSKSVCKRPWSSHEMSAVLTHFKTNIKIGALPGKKECEKCISENAVLKDRKWTDVKFCIKNHLTKIKKRKIST</sequence>
<gene>
    <name evidence="1" type="ORF">MML48_1g16811</name>
</gene>
<evidence type="ECO:0000313" key="2">
    <source>
        <dbReference type="Proteomes" id="UP001056778"/>
    </source>
</evidence>
<dbReference type="EMBL" id="CM043015">
    <property type="protein sequence ID" value="KAI4470857.1"/>
    <property type="molecule type" value="Genomic_DNA"/>
</dbReference>
<dbReference type="Proteomes" id="UP001056778">
    <property type="component" value="Chromosome 1"/>
</dbReference>
<accession>A0ACB9TVE4</accession>
<reference evidence="1" key="1">
    <citation type="submission" date="2022-04" db="EMBL/GenBank/DDBJ databases">
        <title>Chromosome-scale genome assembly of Holotrichia oblita Faldermann.</title>
        <authorList>
            <person name="Rongchong L."/>
        </authorList>
    </citation>
    <scope>NUCLEOTIDE SEQUENCE</scope>
    <source>
        <strain evidence="1">81SQS9</strain>
    </source>
</reference>
<evidence type="ECO:0000313" key="1">
    <source>
        <dbReference type="EMBL" id="KAI4470857.1"/>
    </source>
</evidence>
<comment type="caution">
    <text evidence="1">The sequence shown here is derived from an EMBL/GenBank/DDBJ whole genome shotgun (WGS) entry which is preliminary data.</text>
</comment>
<name>A0ACB9TVE4_HOLOL</name>
<protein>
    <submittedName>
        <fullName evidence="1">Uncharacterized protein</fullName>
    </submittedName>
</protein>
<organism evidence="1 2">
    <name type="scientific">Holotrichia oblita</name>
    <name type="common">Chafer beetle</name>
    <dbReference type="NCBI Taxonomy" id="644536"/>
    <lineage>
        <taxon>Eukaryota</taxon>
        <taxon>Metazoa</taxon>
        <taxon>Ecdysozoa</taxon>
        <taxon>Arthropoda</taxon>
        <taxon>Hexapoda</taxon>
        <taxon>Insecta</taxon>
        <taxon>Pterygota</taxon>
        <taxon>Neoptera</taxon>
        <taxon>Endopterygota</taxon>
        <taxon>Coleoptera</taxon>
        <taxon>Polyphaga</taxon>
        <taxon>Scarabaeiformia</taxon>
        <taxon>Scarabaeidae</taxon>
        <taxon>Melolonthinae</taxon>
        <taxon>Holotrichia</taxon>
    </lineage>
</organism>